<gene>
    <name evidence="5" type="ORF">BAE44_0003579</name>
</gene>
<protein>
    <recommendedName>
        <fullName evidence="7">Mitogen-activated protein kinase kinase kinase 1</fullName>
    </recommendedName>
</protein>
<dbReference type="AlphaFoldDB" id="A0A1E5WDA1"/>
<feature type="domain" description="SWIM-type" evidence="4">
    <location>
        <begin position="74"/>
        <end position="104"/>
    </location>
</feature>
<keyword evidence="1" id="KW-0863">Zinc-finger</keyword>
<name>A0A1E5WDA1_9POAL</name>
<dbReference type="Gene3D" id="3.30.40.10">
    <property type="entry name" value="Zinc/RING finger domain, C3HC4 (zinc finger)"/>
    <property type="match status" value="1"/>
</dbReference>
<proteinExistence type="predicted"/>
<reference evidence="5 6" key="1">
    <citation type="submission" date="2016-09" db="EMBL/GenBank/DDBJ databases">
        <title>The draft genome of Dichanthelium oligosanthes: A C3 panicoid grass species.</title>
        <authorList>
            <person name="Studer A.J."/>
            <person name="Schnable J.C."/>
            <person name="Brutnell T.P."/>
        </authorList>
    </citation>
    <scope>NUCLEOTIDE SEQUENCE [LARGE SCALE GENOMIC DNA]</scope>
    <source>
        <strain evidence="6">cv. Kellogg 1175</strain>
        <tissue evidence="5">Leaf</tissue>
    </source>
</reference>
<dbReference type="SUPFAM" id="SSF57850">
    <property type="entry name" value="RING/U-box"/>
    <property type="match status" value="1"/>
</dbReference>
<evidence type="ECO:0000256" key="1">
    <source>
        <dbReference type="PROSITE-ProRule" id="PRU00175"/>
    </source>
</evidence>
<feature type="region of interest" description="Disordered" evidence="2">
    <location>
        <begin position="150"/>
        <end position="171"/>
    </location>
</feature>
<dbReference type="EMBL" id="LWDX02012233">
    <property type="protein sequence ID" value="OEL35403.1"/>
    <property type="molecule type" value="Genomic_DNA"/>
</dbReference>
<dbReference type="Pfam" id="PF04434">
    <property type="entry name" value="SWIM"/>
    <property type="match status" value="1"/>
</dbReference>
<feature type="domain" description="RING-type" evidence="3">
    <location>
        <begin position="178"/>
        <end position="236"/>
    </location>
</feature>
<sequence>MPETRNHLSMEPVASNTTYTPFAATAGTAATTAAEEASTRRVANRIIRALQHQLRLLHRVGADFFVLGATGNVYTVTLSTAPACTCPDPAVPCKHILFVLLRVLGLSLDEACVWRQTLRPCQVARLVGTPTYPDVLAGARARERFHQLWTPRPAASNKTADGRQEASSAGRPLDGAACPVCLEDMAPAPAPQGGGPAAAPQAVLTCRTCRNAVHAECFARWKRSRARRAATCVVCRSRWRQPNRERNQEQEQYMNLAAYMNDDGDVTMQIDDGGLCAG</sequence>
<dbReference type="PROSITE" id="PS50089">
    <property type="entry name" value="ZF_RING_2"/>
    <property type="match status" value="1"/>
</dbReference>
<evidence type="ECO:0000256" key="2">
    <source>
        <dbReference type="SAM" id="MobiDB-lite"/>
    </source>
</evidence>
<dbReference type="PANTHER" id="PTHR21540:SF0">
    <property type="entry name" value="PHD FAMILY PROTEIN"/>
    <property type="match status" value="1"/>
</dbReference>
<evidence type="ECO:0000259" key="4">
    <source>
        <dbReference type="PROSITE" id="PS50966"/>
    </source>
</evidence>
<dbReference type="OrthoDB" id="2122982at2759"/>
<keyword evidence="1" id="KW-0479">Metal-binding</keyword>
<dbReference type="GO" id="GO:0061630">
    <property type="term" value="F:ubiquitin protein ligase activity"/>
    <property type="evidence" value="ECO:0007669"/>
    <property type="project" value="InterPro"/>
</dbReference>
<evidence type="ECO:0000313" key="5">
    <source>
        <dbReference type="EMBL" id="OEL35403.1"/>
    </source>
</evidence>
<dbReference type="PANTHER" id="PTHR21540">
    <property type="entry name" value="RING FINGER AND SWIM DOMAIN-CONTAINING PROTEIN 2"/>
    <property type="match status" value="1"/>
</dbReference>
<dbReference type="InterPro" id="IPR001841">
    <property type="entry name" value="Znf_RING"/>
</dbReference>
<comment type="caution">
    <text evidence="5">The sequence shown here is derived from an EMBL/GenBank/DDBJ whole genome shotgun (WGS) entry which is preliminary data.</text>
</comment>
<dbReference type="GO" id="GO:0008270">
    <property type="term" value="F:zinc ion binding"/>
    <property type="evidence" value="ECO:0007669"/>
    <property type="project" value="UniProtKB-KW"/>
</dbReference>
<dbReference type="InterPro" id="IPR039903">
    <property type="entry name" value="Zswim2"/>
</dbReference>
<dbReference type="InterPro" id="IPR013083">
    <property type="entry name" value="Znf_RING/FYVE/PHD"/>
</dbReference>
<evidence type="ECO:0000259" key="3">
    <source>
        <dbReference type="PROSITE" id="PS50089"/>
    </source>
</evidence>
<dbReference type="PROSITE" id="PS50966">
    <property type="entry name" value="ZF_SWIM"/>
    <property type="match status" value="1"/>
</dbReference>
<accession>A0A1E5WDA1</accession>
<organism evidence="5 6">
    <name type="scientific">Dichanthelium oligosanthes</name>
    <dbReference type="NCBI Taxonomy" id="888268"/>
    <lineage>
        <taxon>Eukaryota</taxon>
        <taxon>Viridiplantae</taxon>
        <taxon>Streptophyta</taxon>
        <taxon>Embryophyta</taxon>
        <taxon>Tracheophyta</taxon>
        <taxon>Spermatophyta</taxon>
        <taxon>Magnoliopsida</taxon>
        <taxon>Liliopsida</taxon>
        <taxon>Poales</taxon>
        <taxon>Poaceae</taxon>
        <taxon>PACMAD clade</taxon>
        <taxon>Panicoideae</taxon>
        <taxon>Panicodae</taxon>
        <taxon>Paniceae</taxon>
        <taxon>Dichantheliinae</taxon>
        <taxon>Dichanthelium</taxon>
    </lineage>
</organism>
<evidence type="ECO:0008006" key="7">
    <source>
        <dbReference type="Google" id="ProtNLM"/>
    </source>
</evidence>
<keyword evidence="6" id="KW-1185">Reference proteome</keyword>
<keyword evidence="1" id="KW-0862">Zinc</keyword>
<evidence type="ECO:0000313" key="6">
    <source>
        <dbReference type="Proteomes" id="UP000095767"/>
    </source>
</evidence>
<dbReference type="InterPro" id="IPR007527">
    <property type="entry name" value="Znf_SWIM"/>
</dbReference>
<dbReference type="Proteomes" id="UP000095767">
    <property type="component" value="Unassembled WGS sequence"/>
</dbReference>